<keyword evidence="5" id="KW-0472">Membrane</keyword>
<name>A0ABM1K9N9_GEKJA</name>
<dbReference type="RefSeq" id="XP_015270426.1">
    <property type="nucleotide sequence ID" value="XM_015414940.1"/>
</dbReference>
<accession>A0ABM1K9N9</accession>
<gene>
    <name evidence="9" type="primary">LOC107113591</name>
</gene>
<proteinExistence type="inferred from homology"/>
<evidence type="ECO:0000256" key="3">
    <source>
        <dbReference type="ARBA" id="ARBA00022729"/>
    </source>
</evidence>
<comment type="subcellular location">
    <subcellularLocation>
        <location evidence="1">Membrane</location>
    </subcellularLocation>
</comment>
<evidence type="ECO:0000313" key="9">
    <source>
        <dbReference type="RefSeq" id="XP_015270426.1"/>
    </source>
</evidence>
<keyword evidence="3" id="KW-0732">Signal</keyword>
<feature type="region of interest" description="Disordered" evidence="7">
    <location>
        <begin position="26"/>
        <end position="60"/>
    </location>
</feature>
<evidence type="ECO:0000313" key="8">
    <source>
        <dbReference type="Proteomes" id="UP000694871"/>
    </source>
</evidence>
<evidence type="ECO:0000256" key="6">
    <source>
        <dbReference type="ARBA" id="ARBA00023180"/>
    </source>
</evidence>
<dbReference type="InterPro" id="IPR026664">
    <property type="entry name" value="Stereocilin-rel"/>
</dbReference>
<dbReference type="Gene3D" id="1.20.970.40">
    <property type="match status" value="1"/>
</dbReference>
<evidence type="ECO:0000256" key="1">
    <source>
        <dbReference type="ARBA" id="ARBA00004370"/>
    </source>
</evidence>
<keyword evidence="4" id="KW-0130">Cell adhesion</keyword>
<organism evidence="8 9">
    <name type="scientific">Gekko japonicus</name>
    <name type="common">Schlegel's Japanese gecko</name>
    <dbReference type="NCBI Taxonomy" id="146911"/>
    <lineage>
        <taxon>Eukaryota</taxon>
        <taxon>Metazoa</taxon>
        <taxon>Chordata</taxon>
        <taxon>Craniata</taxon>
        <taxon>Vertebrata</taxon>
        <taxon>Euteleostomi</taxon>
        <taxon>Lepidosauria</taxon>
        <taxon>Squamata</taxon>
        <taxon>Bifurcata</taxon>
        <taxon>Gekkota</taxon>
        <taxon>Gekkonidae</taxon>
        <taxon>Gekkoninae</taxon>
        <taxon>Gekko</taxon>
    </lineage>
</organism>
<evidence type="ECO:0000256" key="2">
    <source>
        <dbReference type="ARBA" id="ARBA00011016"/>
    </source>
</evidence>
<evidence type="ECO:0000256" key="7">
    <source>
        <dbReference type="SAM" id="MobiDB-lite"/>
    </source>
</evidence>
<dbReference type="PANTHER" id="PTHR23412:SF6">
    <property type="entry name" value="MESOTHELIN"/>
    <property type="match status" value="1"/>
</dbReference>
<evidence type="ECO:0000256" key="5">
    <source>
        <dbReference type="ARBA" id="ARBA00023136"/>
    </source>
</evidence>
<dbReference type="Proteomes" id="UP000694871">
    <property type="component" value="Unplaced"/>
</dbReference>
<feature type="non-terminal residue" evidence="9">
    <location>
        <position position="724"/>
    </location>
</feature>
<reference evidence="9" key="1">
    <citation type="submission" date="2025-08" db="UniProtKB">
        <authorList>
            <consortium name="RefSeq"/>
        </authorList>
    </citation>
    <scope>IDENTIFICATION</scope>
</reference>
<dbReference type="PANTHER" id="PTHR23412">
    <property type="entry name" value="STEREOCILIN RELATED"/>
    <property type="match status" value="1"/>
</dbReference>
<dbReference type="InterPro" id="IPR010335">
    <property type="entry name" value="Mesothelin"/>
</dbReference>
<keyword evidence="6" id="KW-0325">Glycoprotein</keyword>
<sequence>MRRRRIVRQGSLEAAEISRGRSVTCLRHASRARVPGDPQGRRGASRSSEKPAMFSPPKSLPDHLVCNLEPEAVSPLSQNDALTLAERISKNCVITHRKCPKTGEKRMLPFQVAVSLVSKFNEFSPDILTSLGQAAAGLSEPQIVFGIRNDDLLASLPSLSKVRGWNAQQAEAILSKLFQSGYQIQDGRSLAALGSLLAGLDLDQLQEIPPSVVLDALKVPGFATLLENLSPSQKKVLVDKLIAATDGFKELVERVPVELVPYVPKSLLVPVGEFSIQDLNGKPWTQEQAAMFFDDVIGSVHNFSSLCPSILHGFTCATARNLDTERLRELAKAMKEKKVQLGKHQLLCLAERLMLRGIPHDFNDYPEELVLFVSPSDYGAIGSCKEYFARVGKANVDVLEKGSSQRERLLAEALDCLKISGPHVSRGNAENARGAYAEILGRLACDLSAEYFKTSGRNLLKQLRECRSFSPDQVKAIQALLCSGNTPVGPPSEWTSSTLEELSGLFHVFDRCILQKIPASVLTPRLKCLLHKSHLPRKDLAAFMKNLWSPRLKRSSGSECPPDKIITDEMAQDELLPIDYTTAEELRSCLPDEVFLRNLGYLSEFAFADEQLAMMKDKLDRIYSDGYPDSVLRNLGNFMTLMTPEDIKKWKFNSSETLAALLANEPSPEIAAAIIRQYIDNGGPVDGILGRFVPLMTPEDIKKWRFNSTETLAALLANDTSPEL</sequence>
<comment type="similarity">
    <text evidence="2">Belongs to the mesothelin family.</text>
</comment>
<keyword evidence="8" id="KW-1185">Reference proteome</keyword>
<dbReference type="Pfam" id="PF06060">
    <property type="entry name" value="Mesothelin"/>
    <property type="match status" value="1"/>
</dbReference>
<protein>
    <submittedName>
        <fullName evidence="9">Mesothelin-like</fullName>
    </submittedName>
</protein>
<evidence type="ECO:0000256" key="4">
    <source>
        <dbReference type="ARBA" id="ARBA00022889"/>
    </source>
</evidence>
<dbReference type="GeneID" id="107113591"/>